<dbReference type="PANTHER" id="PTHR33273">
    <property type="entry name" value="DOMAIN-CONTAINING PROTEIN, PUTATIVE-RELATED"/>
    <property type="match status" value="1"/>
</dbReference>
<dbReference type="GO" id="GO:0003824">
    <property type="term" value="F:catalytic activity"/>
    <property type="evidence" value="ECO:0007669"/>
    <property type="project" value="InterPro"/>
</dbReference>
<evidence type="ECO:0000259" key="1">
    <source>
        <dbReference type="Pfam" id="PF14529"/>
    </source>
</evidence>
<keyword evidence="3" id="KW-1185">Reference proteome</keyword>
<proteinExistence type="predicted"/>
<sequence length="143" mass="15965">MNSVEFLIQIISAVGYFNAKHSAWSLGRRNQNGNIINDYICNNNLILLAPPEPNHFSHNSNNPSTLDFGVLKNFSSGDSSSLNELCRDHNPVSFEIDINANIPAISKTLKTTGWNFMILSNRQFQATPVSIQLMISKRSLTKL</sequence>
<dbReference type="SUPFAM" id="SSF56219">
    <property type="entry name" value="DNase I-like"/>
    <property type="match status" value="1"/>
</dbReference>
<dbReference type="EMBL" id="BGPR01049630">
    <property type="protein sequence ID" value="GBO26638.1"/>
    <property type="molecule type" value="Genomic_DNA"/>
</dbReference>
<reference evidence="2 3" key="1">
    <citation type="journal article" date="2019" name="Sci. Rep.">
        <title>Orb-weaving spider Araneus ventricosus genome elucidates the spidroin gene catalogue.</title>
        <authorList>
            <person name="Kono N."/>
            <person name="Nakamura H."/>
            <person name="Ohtoshi R."/>
            <person name="Moran D.A.P."/>
            <person name="Shinohara A."/>
            <person name="Yoshida Y."/>
            <person name="Fujiwara M."/>
            <person name="Mori M."/>
            <person name="Tomita M."/>
            <person name="Arakawa K."/>
        </authorList>
    </citation>
    <scope>NUCLEOTIDE SEQUENCE [LARGE SCALE GENOMIC DNA]</scope>
</reference>
<dbReference type="OrthoDB" id="6431035at2759"/>
<evidence type="ECO:0000313" key="3">
    <source>
        <dbReference type="Proteomes" id="UP000499080"/>
    </source>
</evidence>
<dbReference type="AlphaFoldDB" id="A0A4Y2VQF2"/>
<dbReference type="Pfam" id="PF14529">
    <property type="entry name" value="Exo_endo_phos_2"/>
    <property type="match status" value="1"/>
</dbReference>
<feature type="domain" description="Endonuclease/exonuclease/phosphatase" evidence="1">
    <location>
        <begin position="15"/>
        <end position="92"/>
    </location>
</feature>
<comment type="caution">
    <text evidence="2">The sequence shown here is derived from an EMBL/GenBank/DDBJ whole genome shotgun (WGS) entry which is preliminary data.</text>
</comment>
<accession>A0A4Y2VQF2</accession>
<dbReference type="InterPro" id="IPR005135">
    <property type="entry name" value="Endo/exonuclease/phosphatase"/>
</dbReference>
<dbReference type="Gene3D" id="3.60.10.10">
    <property type="entry name" value="Endonuclease/exonuclease/phosphatase"/>
    <property type="match status" value="1"/>
</dbReference>
<dbReference type="PANTHER" id="PTHR33273:SF2">
    <property type="entry name" value="ENDONUCLEASE_EXONUCLEASE_PHOSPHATASE DOMAIN-CONTAINING PROTEIN"/>
    <property type="match status" value="1"/>
</dbReference>
<evidence type="ECO:0000313" key="2">
    <source>
        <dbReference type="EMBL" id="GBO26638.1"/>
    </source>
</evidence>
<dbReference type="InterPro" id="IPR036691">
    <property type="entry name" value="Endo/exonu/phosph_ase_sf"/>
</dbReference>
<gene>
    <name evidence="2" type="ORF">AVEN_46230_1</name>
</gene>
<name>A0A4Y2VQF2_ARAVE</name>
<organism evidence="2 3">
    <name type="scientific">Araneus ventricosus</name>
    <name type="common">Orbweaver spider</name>
    <name type="synonym">Epeira ventricosa</name>
    <dbReference type="NCBI Taxonomy" id="182803"/>
    <lineage>
        <taxon>Eukaryota</taxon>
        <taxon>Metazoa</taxon>
        <taxon>Ecdysozoa</taxon>
        <taxon>Arthropoda</taxon>
        <taxon>Chelicerata</taxon>
        <taxon>Arachnida</taxon>
        <taxon>Araneae</taxon>
        <taxon>Araneomorphae</taxon>
        <taxon>Entelegynae</taxon>
        <taxon>Araneoidea</taxon>
        <taxon>Araneidae</taxon>
        <taxon>Araneus</taxon>
    </lineage>
</organism>
<protein>
    <recommendedName>
        <fullName evidence="1">Endonuclease/exonuclease/phosphatase domain-containing protein</fullName>
    </recommendedName>
</protein>
<dbReference type="Proteomes" id="UP000499080">
    <property type="component" value="Unassembled WGS sequence"/>
</dbReference>